<evidence type="ECO:0000313" key="1">
    <source>
        <dbReference type="EMBL" id="KAI0045400.1"/>
    </source>
</evidence>
<accession>A0ACB8RNA0</accession>
<organism evidence="1 2">
    <name type="scientific">Auriscalpium vulgare</name>
    <dbReference type="NCBI Taxonomy" id="40419"/>
    <lineage>
        <taxon>Eukaryota</taxon>
        <taxon>Fungi</taxon>
        <taxon>Dikarya</taxon>
        <taxon>Basidiomycota</taxon>
        <taxon>Agaricomycotina</taxon>
        <taxon>Agaricomycetes</taxon>
        <taxon>Russulales</taxon>
        <taxon>Auriscalpiaceae</taxon>
        <taxon>Auriscalpium</taxon>
    </lineage>
</organism>
<sequence length="343" mass="39139">MSARRPTGIQSTSIPSSSASASRAGFSRPLIPNELLVLIYTMVESELSADDLLCLRLVNHAFCALATLRAFRSVVAVNTPKSASGLLRLLMSPLARYIEEVTIRDTLVDCNGDLLTQSVPDKQSRWRRLKRSSFIPPHDFLVRVYLVAAVSQLHKLPALRAVRLTRNSPPPHHLSLLTEQSILKIRKRATLHYVLLEVLSVHRPPRLVSLTINNLVPLEDRRLTVFVRWRVSDHFKELLAGVEELHLGIHDGAYDTNAWQHHHFWWQLAGVLMNMQALTVFEIRLPEQLASDIPGRRLPSFMDQLLLLREVLWERIWFSSEADEVQFRQEHPALVKLQIARAP</sequence>
<evidence type="ECO:0000313" key="2">
    <source>
        <dbReference type="Proteomes" id="UP000814033"/>
    </source>
</evidence>
<name>A0ACB8RNA0_9AGAM</name>
<keyword evidence="2" id="KW-1185">Reference proteome</keyword>
<reference evidence="1" key="2">
    <citation type="journal article" date="2022" name="New Phytol.">
        <title>Evolutionary transition to the ectomycorrhizal habit in the genomes of a hyperdiverse lineage of mushroom-forming fungi.</title>
        <authorList>
            <person name="Looney B."/>
            <person name="Miyauchi S."/>
            <person name="Morin E."/>
            <person name="Drula E."/>
            <person name="Courty P.E."/>
            <person name="Kohler A."/>
            <person name="Kuo A."/>
            <person name="LaButti K."/>
            <person name="Pangilinan J."/>
            <person name="Lipzen A."/>
            <person name="Riley R."/>
            <person name="Andreopoulos W."/>
            <person name="He G."/>
            <person name="Johnson J."/>
            <person name="Nolan M."/>
            <person name="Tritt A."/>
            <person name="Barry K.W."/>
            <person name="Grigoriev I.V."/>
            <person name="Nagy L.G."/>
            <person name="Hibbett D."/>
            <person name="Henrissat B."/>
            <person name="Matheny P.B."/>
            <person name="Labbe J."/>
            <person name="Martin F.M."/>
        </authorList>
    </citation>
    <scope>NUCLEOTIDE SEQUENCE</scope>
    <source>
        <strain evidence="1">FP105234-sp</strain>
    </source>
</reference>
<protein>
    <submittedName>
        <fullName evidence="1">Uncharacterized protein</fullName>
    </submittedName>
</protein>
<proteinExistence type="predicted"/>
<dbReference type="Proteomes" id="UP000814033">
    <property type="component" value="Unassembled WGS sequence"/>
</dbReference>
<dbReference type="EMBL" id="MU275952">
    <property type="protein sequence ID" value="KAI0045400.1"/>
    <property type="molecule type" value="Genomic_DNA"/>
</dbReference>
<gene>
    <name evidence="1" type="ORF">FA95DRAFT_124160</name>
</gene>
<comment type="caution">
    <text evidence="1">The sequence shown here is derived from an EMBL/GenBank/DDBJ whole genome shotgun (WGS) entry which is preliminary data.</text>
</comment>
<reference evidence="1" key="1">
    <citation type="submission" date="2021-02" db="EMBL/GenBank/DDBJ databases">
        <authorList>
            <consortium name="DOE Joint Genome Institute"/>
            <person name="Ahrendt S."/>
            <person name="Looney B.P."/>
            <person name="Miyauchi S."/>
            <person name="Morin E."/>
            <person name="Drula E."/>
            <person name="Courty P.E."/>
            <person name="Chicoki N."/>
            <person name="Fauchery L."/>
            <person name="Kohler A."/>
            <person name="Kuo A."/>
            <person name="Labutti K."/>
            <person name="Pangilinan J."/>
            <person name="Lipzen A."/>
            <person name="Riley R."/>
            <person name="Andreopoulos W."/>
            <person name="He G."/>
            <person name="Johnson J."/>
            <person name="Barry K.W."/>
            <person name="Grigoriev I.V."/>
            <person name="Nagy L."/>
            <person name="Hibbett D."/>
            <person name="Henrissat B."/>
            <person name="Matheny P.B."/>
            <person name="Labbe J."/>
            <person name="Martin F."/>
        </authorList>
    </citation>
    <scope>NUCLEOTIDE SEQUENCE</scope>
    <source>
        <strain evidence="1">FP105234-sp</strain>
    </source>
</reference>